<evidence type="ECO:0000256" key="1">
    <source>
        <dbReference type="SAM" id="Phobius"/>
    </source>
</evidence>
<feature type="transmembrane region" description="Helical" evidence="1">
    <location>
        <begin position="93"/>
        <end position="110"/>
    </location>
</feature>
<feature type="transmembrane region" description="Helical" evidence="1">
    <location>
        <begin position="6"/>
        <end position="25"/>
    </location>
</feature>
<protein>
    <submittedName>
        <fullName evidence="2">Uncharacterized protein</fullName>
    </submittedName>
</protein>
<proteinExistence type="predicted"/>
<feature type="transmembrane region" description="Helical" evidence="1">
    <location>
        <begin position="152"/>
        <end position="178"/>
    </location>
</feature>
<evidence type="ECO:0000313" key="2">
    <source>
        <dbReference type="EMBL" id="SVD13682.1"/>
    </source>
</evidence>
<accession>A0A382SVU5</accession>
<name>A0A382SVU5_9ZZZZ</name>
<dbReference type="AlphaFoldDB" id="A0A382SVU5"/>
<reference evidence="2" key="1">
    <citation type="submission" date="2018-05" db="EMBL/GenBank/DDBJ databases">
        <authorList>
            <person name="Lanie J.A."/>
            <person name="Ng W.-L."/>
            <person name="Kazmierczak K.M."/>
            <person name="Andrzejewski T.M."/>
            <person name="Davidsen T.M."/>
            <person name="Wayne K.J."/>
            <person name="Tettelin H."/>
            <person name="Glass J.I."/>
            <person name="Rusch D."/>
            <person name="Podicherti R."/>
            <person name="Tsui H.-C.T."/>
            <person name="Winkler M.E."/>
        </authorList>
    </citation>
    <scope>NUCLEOTIDE SEQUENCE</scope>
</reference>
<sequence>MNYLLLYFFAIILSFSIIGHGYLLSKIINKDLLNFNIGYQGLLGILFLTMISYITIFFTKHGYIHNIILHVIGVLSFIYFLKKKKIYSELSRLILIFTILFIGLLIIVNHDDFNYYHLTYSLGLTENKIFFGLGHFSHGYKHHSSLFFFNSIIFLPFIKFYLFHSLGWFTLVFANYLIIDYLLFKKNKELNFEYFFYLLTLIFINIKYSRIGGYGTDLSGQIILLLIVPLIYSTLKLKTDNIKFAPN</sequence>
<feature type="transmembrane region" description="Helical" evidence="1">
    <location>
        <begin position="218"/>
        <end position="235"/>
    </location>
</feature>
<keyword evidence="1" id="KW-0472">Membrane</keyword>
<feature type="non-terminal residue" evidence="2">
    <location>
        <position position="247"/>
    </location>
</feature>
<gene>
    <name evidence="2" type="ORF">METZ01_LOCUS366536</name>
</gene>
<feature type="transmembrane region" description="Helical" evidence="1">
    <location>
        <begin position="37"/>
        <end position="57"/>
    </location>
</feature>
<keyword evidence="1" id="KW-0812">Transmembrane</keyword>
<feature type="transmembrane region" description="Helical" evidence="1">
    <location>
        <begin position="63"/>
        <end position="81"/>
    </location>
</feature>
<dbReference type="EMBL" id="UINC01131772">
    <property type="protein sequence ID" value="SVD13682.1"/>
    <property type="molecule type" value="Genomic_DNA"/>
</dbReference>
<keyword evidence="1" id="KW-1133">Transmembrane helix</keyword>
<feature type="transmembrane region" description="Helical" evidence="1">
    <location>
        <begin position="190"/>
        <end position="206"/>
    </location>
</feature>
<organism evidence="2">
    <name type="scientific">marine metagenome</name>
    <dbReference type="NCBI Taxonomy" id="408172"/>
    <lineage>
        <taxon>unclassified sequences</taxon>
        <taxon>metagenomes</taxon>
        <taxon>ecological metagenomes</taxon>
    </lineage>
</organism>